<feature type="transmembrane region" description="Helical" evidence="5">
    <location>
        <begin position="287"/>
        <end position="306"/>
    </location>
</feature>
<protein>
    <recommendedName>
        <fullName evidence="7">Amino acid transporter transmembrane domain-containing protein</fullName>
    </recommendedName>
</protein>
<dbReference type="OMA" id="CHARSAM"/>
<feature type="transmembrane region" description="Helical" evidence="5">
    <location>
        <begin position="395"/>
        <end position="414"/>
    </location>
</feature>
<comment type="subcellular location">
    <subcellularLocation>
        <location evidence="1">Membrane</location>
        <topology evidence="1">Multi-pass membrane protein</topology>
    </subcellularLocation>
</comment>
<evidence type="ECO:0000256" key="2">
    <source>
        <dbReference type="ARBA" id="ARBA00022692"/>
    </source>
</evidence>
<feature type="chain" id="PRO_5044291323" description="Amino acid transporter transmembrane domain-containing protein" evidence="6">
    <location>
        <begin position="18"/>
        <end position="417"/>
    </location>
</feature>
<dbReference type="Proteomes" id="UP000013827">
    <property type="component" value="Unassembled WGS sequence"/>
</dbReference>
<feature type="transmembrane region" description="Helical" evidence="5">
    <location>
        <begin position="327"/>
        <end position="346"/>
    </location>
</feature>
<dbReference type="KEGG" id="ehx:EMIHUDRAFT_96194"/>
<dbReference type="STRING" id="2903.R1ECB9"/>
<keyword evidence="9" id="KW-1185">Reference proteome</keyword>
<dbReference type="GeneID" id="19046490"/>
<evidence type="ECO:0000256" key="5">
    <source>
        <dbReference type="SAM" id="Phobius"/>
    </source>
</evidence>
<reference evidence="8" key="2">
    <citation type="submission" date="2024-10" db="UniProtKB">
        <authorList>
            <consortium name="EnsemblProtists"/>
        </authorList>
    </citation>
    <scope>IDENTIFICATION</scope>
</reference>
<name>A0A0D3J4Q4_EMIH1</name>
<dbReference type="RefSeq" id="XP_005770918.1">
    <property type="nucleotide sequence ID" value="XM_005770861.1"/>
</dbReference>
<evidence type="ECO:0000313" key="8">
    <source>
        <dbReference type="EnsemblProtists" id="EOD18489"/>
    </source>
</evidence>
<feature type="domain" description="Amino acid transporter transmembrane" evidence="7">
    <location>
        <begin position="250"/>
        <end position="372"/>
    </location>
</feature>
<feature type="transmembrane region" description="Helical" evidence="5">
    <location>
        <begin position="352"/>
        <end position="374"/>
    </location>
</feature>
<feature type="domain" description="Amino acid transporter transmembrane" evidence="7">
    <location>
        <begin position="48"/>
        <end position="236"/>
    </location>
</feature>
<keyword evidence="4 5" id="KW-0472">Membrane</keyword>
<dbReference type="GO" id="GO:0016020">
    <property type="term" value="C:membrane"/>
    <property type="evidence" value="ECO:0007669"/>
    <property type="project" value="UniProtKB-SubCell"/>
</dbReference>
<dbReference type="PaxDb" id="2903-EOD18489"/>
<evidence type="ECO:0000256" key="1">
    <source>
        <dbReference type="ARBA" id="ARBA00004141"/>
    </source>
</evidence>
<evidence type="ECO:0000259" key="7">
    <source>
        <dbReference type="Pfam" id="PF01490"/>
    </source>
</evidence>
<dbReference type="Pfam" id="PF01490">
    <property type="entry name" value="Aa_trans"/>
    <property type="match status" value="2"/>
</dbReference>
<dbReference type="AlphaFoldDB" id="A0A0D3J4Q4"/>
<proteinExistence type="predicted"/>
<evidence type="ECO:0000256" key="3">
    <source>
        <dbReference type="ARBA" id="ARBA00022989"/>
    </source>
</evidence>
<dbReference type="eggNOG" id="ENOG502SGPC">
    <property type="taxonomic scope" value="Eukaryota"/>
</dbReference>
<dbReference type="HOGENOM" id="CLU_032959_0_0_1"/>
<keyword evidence="2 5" id="KW-0812">Transmembrane</keyword>
<dbReference type="PANTHER" id="PTHR22950:SF652">
    <property type="entry name" value="TRANSMEMBRANE AMINO ACID TRANSPORTER FAMILY PROTEIN"/>
    <property type="match status" value="1"/>
</dbReference>
<feature type="transmembrane region" description="Helical" evidence="5">
    <location>
        <begin position="84"/>
        <end position="106"/>
    </location>
</feature>
<feature type="signal peptide" evidence="6">
    <location>
        <begin position="1"/>
        <end position="17"/>
    </location>
</feature>
<organism evidence="8 9">
    <name type="scientific">Emiliania huxleyi (strain CCMP1516)</name>
    <dbReference type="NCBI Taxonomy" id="280463"/>
    <lineage>
        <taxon>Eukaryota</taxon>
        <taxon>Haptista</taxon>
        <taxon>Haptophyta</taxon>
        <taxon>Prymnesiophyceae</taxon>
        <taxon>Isochrysidales</taxon>
        <taxon>Noelaerhabdaceae</taxon>
        <taxon>Emiliania</taxon>
    </lineage>
</organism>
<keyword evidence="3 5" id="KW-1133">Transmembrane helix</keyword>
<feature type="transmembrane region" description="Helical" evidence="5">
    <location>
        <begin position="144"/>
        <end position="165"/>
    </location>
</feature>
<sequence>MLRSCSLALLALHGASALQVAKPAISTRRADGLRSTAILAASATDEGQASLPSSTANLVKSIVGSGVLSLPVGLAAFSSSRAALVPALALLSVAGTVSGYCFSMVARVCAATDSSSWGEAWSKSARCQSSRAPVGEKSSWVPPALIGLLTLSVSIQYTMVIGDSFSSIFSARRPSSLLAWGLPALLASRTGAIAALTAFGTLPLSLLPSLSALSFTSALGVAGLLYTAAFMVLRMSSYGPGSALHAAAGGFALSAALTAVVMAAGFLTFGGACDGFILNNYAPTDRLAQLARVAIGSQIVFTYPFIHVGLRDSAQALLASVFGKAPARVPTTFGIFALTTAIAISLTNLGLIAAVTGALVSTSIGYVLPSLMLGQTLARRVRAGGASRGDKLELLAARGITALGVALAGIGVWSCFV</sequence>
<feature type="transmembrane region" description="Helical" evidence="5">
    <location>
        <begin position="245"/>
        <end position="267"/>
    </location>
</feature>
<dbReference type="EnsemblProtists" id="EOD18489">
    <property type="protein sequence ID" value="EOD18489"/>
    <property type="gene ID" value="EMIHUDRAFT_96194"/>
</dbReference>
<evidence type="ECO:0000313" key="9">
    <source>
        <dbReference type="Proteomes" id="UP000013827"/>
    </source>
</evidence>
<evidence type="ECO:0000256" key="4">
    <source>
        <dbReference type="ARBA" id="ARBA00023136"/>
    </source>
</evidence>
<keyword evidence="6" id="KW-0732">Signal</keyword>
<reference evidence="9" key="1">
    <citation type="journal article" date="2013" name="Nature">
        <title>Pan genome of the phytoplankton Emiliania underpins its global distribution.</title>
        <authorList>
            <person name="Read B.A."/>
            <person name="Kegel J."/>
            <person name="Klute M.J."/>
            <person name="Kuo A."/>
            <person name="Lefebvre S.C."/>
            <person name="Maumus F."/>
            <person name="Mayer C."/>
            <person name="Miller J."/>
            <person name="Monier A."/>
            <person name="Salamov A."/>
            <person name="Young J."/>
            <person name="Aguilar M."/>
            <person name="Claverie J.M."/>
            <person name="Frickenhaus S."/>
            <person name="Gonzalez K."/>
            <person name="Herman E.K."/>
            <person name="Lin Y.C."/>
            <person name="Napier J."/>
            <person name="Ogata H."/>
            <person name="Sarno A.F."/>
            <person name="Shmutz J."/>
            <person name="Schroeder D."/>
            <person name="de Vargas C."/>
            <person name="Verret F."/>
            <person name="von Dassow P."/>
            <person name="Valentin K."/>
            <person name="Van de Peer Y."/>
            <person name="Wheeler G."/>
            <person name="Dacks J.B."/>
            <person name="Delwiche C.F."/>
            <person name="Dyhrman S.T."/>
            <person name="Glockner G."/>
            <person name="John U."/>
            <person name="Richards T."/>
            <person name="Worden A.Z."/>
            <person name="Zhang X."/>
            <person name="Grigoriev I.V."/>
            <person name="Allen A.E."/>
            <person name="Bidle K."/>
            <person name="Borodovsky M."/>
            <person name="Bowler C."/>
            <person name="Brownlee C."/>
            <person name="Cock J.M."/>
            <person name="Elias M."/>
            <person name="Gladyshev V.N."/>
            <person name="Groth M."/>
            <person name="Guda C."/>
            <person name="Hadaegh A."/>
            <person name="Iglesias-Rodriguez M.D."/>
            <person name="Jenkins J."/>
            <person name="Jones B.M."/>
            <person name="Lawson T."/>
            <person name="Leese F."/>
            <person name="Lindquist E."/>
            <person name="Lobanov A."/>
            <person name="Lomsadze A."/>
            <person name="Malik S.B."/>
            <person name="Marsh M.E."/>
            <person name="Mackinder L."/>
            <person name="Mock T."/>
            <person name="Mueller-Roeber B."/>
            <person name="Pagarete A."/>
            <person name="Parker M."/>
            <person name="Probert I."/>
            <person name="Quesneville H."/>
            <person name="Raines C."/>
            <person name="Rensing S.A."/>
            <person name="Riano-Pachon D.M."/>
            <person name="Richier S."/>
            <person name="Rokitta S."/>
            <person name="Shiraiwa Y."/>
            <person name="Soanes D.M."/>
            <person name="van der Giezen M."/>
            <person name="Wahlund T.M."/>
            <person name="Williams B."/>
            <person name="Wilson W."/>
            <person name="Wolfe G."/>
            <person name="Wurch L.L."/>
        </authorList>
    </citation>
    <scope>NUCLEOTIDE SEQUENCE</scope>
</reference>
<dbReference type="GO" id="GO:0015179">
    <property type="term" value="F:L-amino acid transmembrane transporter activity"/>
    <property type="evidence" value="ECO:0007669"/>
    <property type="project" value="TreeGrafter"/>
</dbReference>
<dbReference type="InterPro" id="IPR013057">
    <property type="entry name" value="AA_transpt_TM"/>
</dbReference>
<feature type="transmembrane region" description="Helical" evidence="5">
    <location>
        <begin position="212"/>
        <end position="233"/>
    </location>
</feature>
<evidence type="ECO:0000256" key="6">
    <source>
        <dbReference type="SAM" id="SignalP"/>
    </source>
</evidence>
<accession>A0A0D3J4Q4</accession>
<dbReference type="PANTHER" id="PTHR22950">
    <property type="entry name" value="AMINO ACID TRANSPORTER"/>
    <property type="match status" value="1"/>
</dbReference>
<feature type="transmembrane region" description="Helical" evidence="5">
    <location>
        <begin position="177"/>
        <end position="200"/>
    </location>
</feature>